<keyword evidence="4 6" id="KW-1133">Transmembrane helix</keyword>
<feature type="transmembrane region" description="Helical" evidence="6">
    <location>
        <begin position="103"/>
        <end position="121"/>
    </location>
</feature>
<feature type="transmembrane region" description="Helical" evidence="6">
    <location>
        <begin position="194"/>
        <end position="217"/>
    </location>
</feature>
<feature type="transmembrane region" description="Helical" evidence="6">
    <location>
        <begin position="37"/>
        <end position="56"/>
    </location>
</feature>
<accession>A0A1R1YT86</accession>
<keyword evidence="3 6" id="KW-0812">Transmembrane</keyword>
<dbReference type="PANTHER" id="PTHR23506">
    <property type="entry name" value="GH10249P"/>
    <property type="match status" value="1"/>
</dbReference>
<dbReference type="SUPFAM" id="SSF103473">
    <property type="entry name" value="MFS general substrate transporter"/>
    <property type="match status" value="1"/>
</dbReference>
<evidence type="ECO:0008006" key="9">
    <source>
        <dbReference type="Google" id="ProtNLM"/>
    </source>
</evidence>
<evidence type="ECO:0000313" key="7">
    <source>
        <dbReference type="EMBL" id="OMJ30108.1"/>
    </source>
</evidence>
<dbReference type="GO" id="GO:0016020">
    <property type="term" value="C:membrane"/>
    <property type="evidence" value="ECO:0007669"/>
    <property type="project" value="UniProtKB-SubCell"/>
</dbReference>
<proteinExistence type="predicted"/>
<feature type="transmembrane region" description="Helical" evidence="6">
    <location>
        <begin position="6"/>
        <end position="25"/>
    </location>
</feature>
<dbReference type="EMBL" id="LSSM01000082">
    <property type="protein sequence ID" value="OMJ30108.1"/>
    <property type="molecule type" value="Genomic_DNA"/>
</dbReference>
<dbReference type="PANTHER" id="PTHR23506:SF23">
    <property type="entry name" value="GH10249P"/>
    <property type="match status" value="1"/>
</dbReference>
<feature type="transmembrane region" description="Helical" evidence="6">
    <location>
        <begin position="127"/>
        <end position="145"/>
    </location>
</feature>
<reference evidence="8" key="1">
    <citation type="submission" date="2017-01" db="EMBL/GenBank/DDBJ databases">
        <authorList>
            <person name="Wang Y."/>
            <person name="White M."/>
            <person name="Kvist S."/>
            <person name="Moncalvo J.-M."/>
        </authorList>
    </citation>
    <scope>NUCLEOTIDE SEQUENCE [LARGE SCALE GENOMIC DNA]</scope>
    <source>
        <strain evidence="8">ID-206-W2</strain>
    </source>
</reference>
<dbReference type="InterPro" id="IPR050930">
    <property type="entry name" value="MFS_Vesicular_Transporter"/>
</dbReference>
<evidence type="ECO:0000256" key="3">
    <source>
        <dbReference type="ARBA" id="ARBA00022692"/>
    </source>
</evidence>
<dbReference type="InterPro" id="IPR011701">
    <property type="entry name" value="MFS"/>
</dbReference>
<dbReference type="Proteomes" id="UP000187429">
    <property type="component" value="Unassembled WGS sequence"/>
</dbReference>
<protein>
    <recommendedName>
        <fullName evidence="9">MFS-type transporter</fullName>
    </recommendedName>
</protein>
<evidence type="ECO:0000313" key="8">
    <source>
        <dbReference type="Proteomes" id="UP000187429"/>
    </source>
</evidence>
<comment type="subcellular location">
    <subcellularLocation>
        <location evidence="1">Membrane</location>
        <topology evidence="1">Multi-pass membrane protein</topology>
    </subcellularLocation>
</comment>
<dbReference type="GO" id="GO:0022857">
    <property type="term" value="F:transmembrane transporter activity"/>
    <property type="evidence" value="ECO:0007669"/>
    <property type="project" value="InterPro"/>
</dbReference>
<dbReference type="Pfam" id="PF07690">
    <property type="entry name" value="MFS_1"/>
    <property type="match status" value="1"/>
</dbReference>
<evidence type="ECO:0000256" key="4">
    <source>
        <dbReference type="ARBA" id="ARBA00022989"/>
    </source>
</evidence>
<sequence length="253" mass="27845">MHQKKVNVIFVNFYGLGALIGAPSISFYSDRTEKRKILMIMSFLLLAISSITIELFKKLYRLFLDRSGQRISCGVTLPLGLTSLIDVYLTYKLDFPISISYSGFKLGLLGGLVLGSIVYKSPSMPGLSYLMGGMALFNMIFRILVPGSNELNEIVAKSEAISSSSIDLESGPETSQSVANKKINFFSLLKEKRIIVLCLATIFAYGMTSSTELILPIVFAEKFNLSPDIIGKNFISFSVSSAVGSLTYWKIYG</sequence>
<evidence type="ECO:0000256" key="2">
    <source>
        <dbReference type="ARBA" id="ARBA00022448"/>
    </source>
</evidence>
<dbReference type="AlphaFoldDB" id="A0A1R1YT86"/>
<name>A0A1R1YT86_9FUNG</name>
<dbReference type="OrthoDB" id="5086884at2759"/>
<keyword evidence="8" id="KW-1185">Reference proteome</keyword>
<comment type="caution">
    <text evidence="7">The sequence shown here is derived from an EMBL/GenBank/DDBJ whole genome shotgun (WGS) entry which is preliminary data.</text>
</comment>
<evidence type="ECO:0000256" key="1">
    <source>
        <dbReference type="ARBA" id="ARBA00004141"/>
    </source>
</evidence>
<evidence type="ECO:0000256" key="5">
    <source>
        <dbReference type="ARBA" id="ARBA00023136"/>
    </source>
</evidence>
<organism evidence="7 8">
    <name type="scientific">Smittium culicis</name>
    <dbReference type="NCBI Taxonomy" id="133412"/>
    <lineage>
        <taxon>Eukaryota</taxon>
        <taxon>Fungi</taxon>
        <taxon>Fungi incertae sedis</taxon>
        <taxon>Zoopagomycota</taxon>
        <taxon>Kickxellomycotina</taxon>
        <taxon>Harpellomycetes</taxon>
        <taxon>Harpellales</taxon>
        <taxon>Legeriomycetaceae</taxon>
        <taxon>Smittium</taxon>
    </lineage>
</organism>
<dbReference type="Gene3D" id="1.20.1250.20">
    <property type="entry name" value="MFS general substrate transporter like domains"/>
    <property type="match status" value="1"/>
</dbReference>
<evidence type="ECO:0000256" key="6">
    <source>
        <dbReference type="SAM" id="Phobius"/>
    </source>
</evidence>
<keyword evidence="2" id="KW-0813">Transport</keyword>
<gene>
    <name evidence="7" type="ORF">AYI69_g358</name>
</gene>
<keyword evidence="5 6" id="KW-0472">Membrane</keyword>
<dbReference type="InterPro" id="IPR036259">
    <property type="entry name" value="MFS_trans_sf"/>
</dbReference>